<reference evidence="8" key="1">
    <citation type="submission" date="2020-05" db="EMBL/GenBank/DDBJ databases">
        <authorList>
            <person name="Wang L."/>
            <person name="Shao Z."/>
        </authorList>
    </citation>
    <scope>NUCLEOTIDE SEQUENCE</scope>
    <source>
        <strain evidence="7">MCCC 1A05748</strain>
        <strain evidence="8">MCCC 1A05776</strain>
    </source>
</reference>
<feature type="transmembrane region" description="Helical" evidence="6">
    <location>
        <begin position="40"/>
        <end position="62"/>
    </location>
</feature>
<evidence type="ECO:0000256" key="1">
    <source>
        <dbReference type="ARBA" id="ARBA00004651"/>
    </source>
</evidence>
<feature type="transmembrane region" description="Helical" evidence="6">
    <location>
        <begin position="6"/>
        <end position="28"/>
    </location>
</feature>
<keyword evidence="3 6" id="KW-0812">Transmembrane</keyword>
<evidence type="ECO:0000256" key="5">
    <source>
        <dbReference type="ARBA" id="ARBA00023136"/>
    </source>
</evidence>
<keyword evidence="5 6" id="KW-0472">Membrane</keyword>
<evidence type="ECO:0000256" key="4">
    <source>
        <dbReference type="ARBA" id="ARBA00022989"/>
    </source>
</evidence>
<feature type="transmembrane region" description="Helical" evidence="6">
    <location>
        <begin position="153"/>
        <end position="173"/>
    </location>
</feature>
<evidence type="ECO:0000313" key="9">
    <source>
        <dbReference type="Proteomes" id="UP001320154"/>
    </source>
</evidence>
<dbReference type="Proteomes" id="UP001320154">
    <property type="component" value="Unassembled WGS sequence"/>
</dbReference>
<dbReference type="GO" id="GO:0005886">
    <property type="term" value="C:plasma membrane"/>
    <property type="evidence" value="ECO:0007669"/>
    <property type="project" value="UniProtKB-SubCell"/>
</dbReference>
<dbReference type="PIRSF" id="PIRSF006324">
    <property type="entry name" value="LeuE"/>
    <property type="match status" value="1"/>
</dbReference>
<comment type="caution">
    <text evidence="8">The sequence shown here is derived from an EMBL/GenBank/DDBJ whole genome shotgun (WGS) entry which is preliminary data.</text>
</comment>
<evidence type="ECO:0000313" key="8">
    <source>
        <dbReference type="EMBL" id="MCE8053431.1"/>
    </source>
</evidence>
<organism evidence="8 10">
    <name type="scientific">Billgrantia desiderata</name>
    <dbReference type="NCBI Taxonomy" id="52021"/>
    <lineage>
        <taxon>Bacteria</taxon>
        <taxon>Pseudomonadati</taxon>
        <taxon>Pseudomonadota</taxon>
        <taxon>Gammaproteobacteria</taxon>
        <taxon>Oceanospirillales</taxon>
        <taxon>Halomonadaceae</taxon>
        <taxon>Billgrantia</taxon>
    </lineage>
</organism>
<dbReference type="InterPro" id="IPR001123">
    <property type="entry name" value="LeuE-type"/>
</dbReference>
<feature type="transmembrane region" description="Helical" evidence="6">
    <location>
        <begin position="112"/>
        <end position="133"/>
    </location>
</feature>
<reference evidence="8 9" key="2">
    <citation type="journal article" date="2021" name="Front. Microbiol.">
        <title>Aerobic Denitrification and Heterotrophic Sulfur Oxidation in the Genus Halomonas Revealed by Six Novel Species Characterizations and Genome-Based Analysis.</title>
        <authorList>
            <person name="Wang L."/>
            <person name="Shao Z."/>
        </authorList>
    </citation>
    <scope>NUCLEOTIDE SEQUENCE</scope>
    <source>
        <strain evidence="7 9">MCCC 1A05748</strain>
        <strain evidence="8">MCCC 1A05776</strain>
    </source>
</reference>
<accession>A0AAW4Z0L5</accession>
<dbReference type="AlphaFoldDB" id="A0AAW4Z0L5"/>
<name>A0AAW4Z0L5_9GAMM</name>
<evidence type="ECO:0000256" key="6">
    <source>
        <dbReference type="SAM" id="Phobius"/>
    </source>
</evidence>
<evidence type="ECO:0000256" key="3">
    <source>
        <dbReference type="ARBA" id="ARBA00022692"/>
    </source>
</evidence>
<keyword evidence="4 6" id="KW-1133">Transmembrane helix</keyword>
<dbReference type="EMBL" id="JABFTS010000011">
    <property type="protein sequence ID" value="MCE8053431.1"/>
    <property type="molecule type" value="Genomic_DNA"/>
</dbReference>
<dbReference type="EMBL" id="JABFTQ010000012">
    <property type="protein sequence ID" value="MCE8048476.1"/>
    <property type="molecule type" value="Genomic_DNA"/>
</dbReference>
<dbReference type="RefSeq" id="WP_086508082.1">
    <property type="nucleotide sequence ID" value="NZ_FNVC01000009.1"/>
</dbReference>
<dbReference type="PANTHER" id="PTHR30086">
    <property type="entry name" value="ARGININE EXPORTER PROTEIN ARGO"/>
    <property type="match status" value="1"/>
</dbReference>
<feature type="transmembrane region" description="Helical" evidence="6">
    <location>
        <begin position="74"/>
        <end position="91"/>
    </location>
</feature>
<evidence type="ECO:0000313" key="7">
    <source>
        <dbReference type="EMBL" id="MCE8048476.1"/>
    </source>
</evidence>
<protein>
    <submittedName>
        <fullName evidence="8">LysE family translocator</fullName>
    </submittedName>
</protein>
<keyword evidence="2" id="KW-1003">Cell membrane</keyword>
<keyword evidence="9" id="KW-1185">Reference proteome</keyword>
<gene>
    <name evidence="7" type="ORF">HOP60_17250</name>
    <name evidence="8" type="ORF">HOP61_19235</name>
</gene>
<dbReference type="Pfam" id="PF01810">
    <property type="entry name" value="LysE"/>
    <property type="match status" value="1"/>
</dbReference>
<dbReference type="Proteomes" id="UP001320178">
    <property type="component" value="Unassembled WGS sequence"/>
</dbReference>
<sequence length="205" mass="21778">MSPESALLYFLAIFVFAVTPGPGIFAILARGMSAGARACWPLALGMTVSDLLYLMLAFHGLAVLAEHWGEAFTLIRYLGAGYLFYLAWKLWTSPVGDADLSAGSRRVDIVKGFLQGFLISASNPKVILFYIAFLPTFVDLAALASGDMLLTVSLTFVGLMLGLMLVAMGAASARRWLQSERAMKGANRSAGALMVAAGAFLVAKG</sequence>
<evidence type="ECO:0000256" key="2">
    <source>
        <dbReference type="ARBA" id="ARBA00022475"/>
    </source>
</evidence>
<dbReference type="GO" id="GO:0015171">
    <property type="term" value="F:amino acid transmembrane transporter activity"/>
    <property type="evidence" value="ECO:0007669"/>
    <property type="project" value="TreeGrafter"/>
</dbReference>
<evidence type="ECO:0000313" key="10">
    <source>
        <dbReference type="Proteomes" id="UP001320178"/>
    </source>
</evidence>
<comment type="subcellular location">
    <subcellularLocation>
        <location evidence="1">Cell membrane</location>
        <topology evidence="1">Multi-pass membrane protein</topology>
    </subcellularLocation>
</comment>
<dbReference type="PANTHER" id="PTHR30086:SF20">
    <property type="entry name" value="ARGININE EXPORTER PROTEIN ARGO-RELATED"/>
    <property type="match status" value="1"/>
</dbReference>
<proteinExistence type="predicted"/>